<keyword evidence="1" id="KW-0678">Repressor</keyword>
<dbReference type="GO" id="GO:0000118">
    <property type="term" value="C:histone deacetylase complex"/>
    <property type="evidence" value="ECO:0007669"/>
    <property type="project" value="TreeGrafter"/>
</dbReference>
<name>A0AAQ3MNJ3_VIGMU</name>
<dbReference type="EMBL" id="CP144691">
    <property type="protein sequence ID" value="WVY93704.1"/>
    <property type="molecule type" value="Genomic_DNA"/>
</dbReference>
<sequence length="445" mass="47896">MEGRSKKKGKESSASGQWCVGLLYDRRMCIHYAPNEPKLVENPNRIRSIWNRLEAADVPQRCVLLEAKKAEDRHVQLVHSRHHVNLIKNISVREFESRRGDAFNDSFFTYKNFVFFIKFRLLSQHVPETSRFTFPLDPEIAVNLSKFVVEKVASGELDSAVAIVRPPGHHAEHNEAMGFCLFNNVAVVSKYLLDERLSVTLLPPLFFCLRQPDLGVKKILIVDWDVHHGNGTQKTFWNDSRVLFFSVHRCVNCFHIFFGYVMGLTARSFTLLLVFGPLTRTIALRTSDELFVGDPIGGCRLIAIGYSIRLETGIRAGVRGSGGRGDGGRVVRGSEGTAVRGLGVREYGGLEYGGRGLRVTGSGVTGSGGPGVGGSGDTGRGGGGGVTGSGSQSRGVRGSGVRGQGSGVTGSGWGVGVTRSGVGGHEVKGSGGPGVRVGGSGVWAR</sequence>
<dbReference type="InterPro" id="IPR037138">
    <property type="entry name" value="His_deacetylse_dom_sf"/>
</dbReference>
<evidence type="ECO:0000313" key="5">
    <source>
        <dbReference type="EMBL" id="WVY93704.1"/>
    </source>
</evidence>
<dbReference type="GO" id="GO:0040029">
    <property type="term" value="P:epigenetic regulation of gene expression"/>
    <property type="evidence" value="ECO:0007669"/>
    <property type="project" value="TreeGrafter"/>
</dbReference>
<dbReference type="SUPFAM" id="SSF52768">
    <property type="entry name" value="Arginase/deacetylase"/>
    <property type="match status" value="1"/>
</dbReference>
<gene>
    <name evidence="5" type="ORF">V8G54_032792</name>
</gene>
<dbReference type="InterPro" id="IPR023801">
    <property type="entry name" value="His_deacetylse_dom"/>
</dbReference>
<dbReference type="AlphaFoldDB" id="A0AAQ3MNJ3"/>
<organism evidence="5 6">
    <name type="scientific">Vigna mungo</name>
    <name type="common">Black gram</name>
    <name type="synonym">Phaseolus mungo</name>
    <dbReference type="NCBI Taxonomy" id="3915"/>
    <lineage>
        <taxon>Eukaryota</taxon>
        <taxon>Viridiplantae</taxon>
        <taxon>Streptophyta</taxon>
        <taxon>Embryophyta</taxon>
        <taxon>Tracheophyta</taxon>
        <taxon>Spermatophyta</taxon>
        <taxon>Magnoliopsida</taxon>
        <taxon>eudicotyledons</taxon>
        <taxon>Gunneridae</taxon>
        <taxon>Pentapetalae</taxon>
        <taxon>rosids</taxon>
        <taxon>fabids</taxon>
        <taxon>Fabales</taxon>
        <taxon>Fabaceae</taxon>
        <taxon>Papilionoideae</taxon>
        <taxon>50 kb inversion clade</taxon>
        <taxon>NPAAA clade</taxon>
        <taxon>indigoferoid/millettioid clade</taxon>
        <taxon>Phaseoleae</taxon>
        <taxon>Vigna</taxon>
    </lineage>
</organism>
<proteinExistence type="predicted"/>
<keyword evidence="2" id="KW-0156">Chromatin regulator</keyword>
<protein>
    <recommendedName>
        <fullName evidence="4">Histone deacetylase domain-containing protein</fullName>
    </recommendedName>
</protein>
<dbReference type="Pfam" id="PF00850">
    <property type="entry name" value="Hist_deacetyl"/>
    <property type="match status" value="1"/>
</dbReference>
<dbReference type="Gene3D" id="3.40.800.20">
    <property type="entry name" value="Histone deacetylase domain"/>
    <property type="match status" value="1"/>
</dbReference>
<reference evidence="5 6" key="1">
    <citation type="journal article" date="2023" name="Life. Sci Alliance">
        <title>Evolutionary insights into 3D genome organization and epigenetic landscape of Vigna mungo.</title>
        <authorList>
            <person name="Junaid A."/>
            <person name="Singh B."/>
            <person name="Bhatia S."/>
        </authorList>
    </citation>
    <scope>NUCLEOTIDE SEQUENCE [LARGE SCALE GENOMIC DNA]</scope>
    <source>
        <strain evidence="5">Urdbean</strain>
    </source>
</reference>
<keyword evidence="6" id="KW-1185">Reference proteome</keyword>
<dbReference type="InterPro" id="IPR023696">
    <property type="entry name" value="Ureohydrolase_dom_sf"/>
</dbReference>
<evidence type="ECO:0000256" key="1">
    <source>
        <dbReference type="ARBA" id="ARBA00022491"/>
    </source>
</evidence>
<feature type="non-terminal residue" evidence="5">
    <location>
        <position position="1"/>
    </location>
</feature>
<feature type="compositionally biased region" description="Gly residues" evidence="3">
    <location>
        <begin position="397"/>
        <end position="445"/>
    </location>
</feature>
<evidence type="ECO:0000256" key="3">
    <source>
        <dbReference type="SAM" id="MobiDB-lite"/>
    </source>
</evidence>
<dbReference type="GO" id="GO:0004407">
    <property type="term" value="F:histone deacetylase activity"/>
    <property type="evidence" value="ECO:0007669"/>
    <property type="project" value="TreeGrafter"/>
</dbReference>
<dbReference type="Proteomes" id="UP001374535">
    <property type="component" value="Chromosome 10"/>
</dbReference>
<dbReference type="PANTHER" id="PTHR10625">
    <property type="entry name" value="HISTONE DEACETYLASE HDAC1-RELATED"/>
    <property type="match status" value="1"/>
</dbReference>
<feature type="compositionally biased region" description="Gly residues" evidence="3">
    <location>
        <begin position="363"/>
        <end position="388"/>
    </location>
</feature>
<accession>A0AAQ3MNJ3</accession>
<evidence type="ECO:0000256" key="2">
    <source>
        <dbReference type="ARBA" id="ARBA00022853"/>
    </source>
</evidence>
<feature type="domain" description="Histone deacetylase" evidence="4">
    <location>
        <begin position="40"/>
        <end position="250"/>
    </location>
</feature>
<dbReference type="PANTHER" id="PTHR10625:SF25">
    <property type="entry name" value="HISTONE DEACETYLASE 18-RELATED"/>
    <property type="match status" value="1"/>
</dbReference>
<dbReference type="GO" id="GO:0005737">
    <property type="term" value="C:cytoplasm"/>
    <property type="evidence" value="ECO:0007669"/>
    <property type="project" value="TreeGrafter"/>
</dbReference>
<evidence type="ECO:0000313" key="6">
    <source>
        <dbReference type="Proteomes" id="UP001374535"/>
    </source>
</evidence>
<evidence type="ECO:0000259" key="4">
    <source>
        <dbReference type="Pfam" id="PF00850"/>
    </source>
</evidence>
<feature type="region of interest" description="Disordered" evidence="3">
    <location>
        <begin position="361"/>
        <end position="445"/>
    </location>
</feature>